<evidence type="ECO:0000256" key="1">
    <source>
        <dbReference type="ARBA" id="ARBA00023157"/>
    </source>
</evidence>
<keyword evidence="3" id="KW-1185">Reference proteome</keyword>
<dbReference type="EMBL" id="JAIWYP010000002">
    <property type="protein sequence ID" value="KAH3872700.1"/>
    <property type="molecule type" value="Genomic_DNA"/>
</dbReference>
<dbReference type="InterPro" id="IPR036772">
    <property type="entry name" value="SRCR-like_dom_sf"/>
</dbReference>
<dbReference type="AlphaFoldDB" id="A0A9D4RNE2"/>
<reference evidence="2" key="2">
    <citation type="submission" date="2020-11" db="EMBL/GenBank/DDBJ databases">
        <authorList>
            <person name="McCartney M.A."/>
            <person name="Auch B."/>
            <person name="Kono T."/>
            <person name="Mallez S."/>
            <person name="Becker A."/>
            <person name="Gohl D.M."/>
            <person name="Silverstein K.A.T."/>
            <person name="Koren S."/>
            <person name="Bechman K.B."/>
            <person name="Herman A."/>
            <person name="Abrahante J.E."/>
            <person name="Garbe J."/>
        </authorList>
    </citation>
    <scope>NUCLEOTIDE SEQUENCE</scope>
    <source>
        <strain evidence="2">Duluth1</strain>
        <tissue evidence="2">Whole animal</tissue>
    </source>
</reference>
<comment type="caution">
    <text evidence="2">The sequence shown here is derived from an EMBL/GenBank/DDBJ whole genome shotgun (WGS) entry which is preliminary data.</text>
</comment>
<dbReference type="Gene3D" id="3.10.250.10">
    <property type="entry name" value="SRCR-like domain"/>
    <property type="match status" value="1"/>
</dbReference>
<evidence type="ECO:0000313" key="2">
    <source>
        <dbReference type="EMBL" id="KAH3872700.1"/>
    </source>
</evidence>
<sequence>MSEVQPRSKSVVRNLDCSSTEGDISDCKSDTWGVEYPCDQAAIVCSKRFSSIVTPDNDIHKSKH</sequence>
<keyword evidence="1" id="KW-1015">Disulfide bond</keyword>
<dbReference type="Proteomes" id="UP000828390">
    <property type="component" value="Unassembled WGS sequence"/>
</dbReference>
<evidence type="ECO:0000313" key="3">
    <source>
        <dbReference type="Proteomes" id="UP000828390"/>
    </source>
</evidence>
<organism evidence="2 3">
    <name type="scientific">Dreissena polymorpha</name>
    <name type="common">Zebra mussel</name>
    <name type="synonym">Mytilus polymorpha</name>
    <dbReference type="NCBI Taxonomy" id="45954"/>
    <lineage>
        <taxon>Eukaryota</taxon>
        <taxon>Metazoa</taxon>
        <taxon>Spiralia</taxon>
        <taxon>Lophotrochozoa</taxon>
        <taxon>Mollusca</taxon>
        <taxon>Bivalvia</taxon>
        <taxon>Autobranchia</taxon>
        <taxon>Heteroconchia</taxon>
        <taxon>Euheterodonta</taxon>
        <taxon>Imparidentia</taxon>
        <taxon>Neoheterodontei</taxon>
        <taxon>Myida</taxon>
        <taxon>Dreissenoidea</taxon>
        <taxon>Dreissenidae</taxon>
        <taxon>Dreissena</taxon>
    </lineage>
</organism>
<dbReference type="GO" id="GO:0016020">
    <property type="term" value="C:membrane"/>
    <property type="evidence" value="ECO:0007669"/>
    <property type="project" value="InterPro"/>
</dbReference>
<gene>
    <name evidence="2" type="ORF">DPMN_035921</name>
</gene>
<name>A0A9D4RNE2_DREPO</name>
<proteinExistence type="predicted"/>
<reference evidence="2" key="1">
    <citation type="journal article" date="2019" name="bioRxiv">
        <title>The Genome of the Zebra Mussel, Dreissena polymorpha: A Resource for Invasive Species Research.</title>
        <authorList>
            <person name="McCartney M.A."/>
            <person name="Auch B."/>
            <person name="Kono T."/>
            <person name="Mallez S."/>
            <person name="Zhang Y."/>
            <person name="Obille A."/>
            <person name="Becker A."/>
            <person name="Abrahante J.E."/>
            <person name="Garbe J."/>
            <person name="Badalamenti J.P."/>
            <person name="Herman A."/>
            <person name="Mangelson H."/>
            <person name="Liachko I."/>
            <person name="Sullivan S."/>
            <person name="Sone E.D."/>
            <person name="Koren S."/>
            <person name="Silverstein K.A.T."/>
            <person name="Beckman K.B."/>
            <person name="Gohl D.M."/>
        </authorList>
    </citation>
    <scope>NUCLEOTIDE SEQUENCE</scope>
    <source>
        <strain evidence="2">Duluth1</strain>
        <tissue evidence="2">Whole animal</tissue>
    </source>
</reference>
<accession>A0A9D4RNE2</accession>
<protein>
    <submittedName>
        <fullName evidence="2">Uncharacterized protein</fullName>
    </submittedName>
</protein>